<feature type="transmembrane region" description="Helical" evidence="2">
    <location>
        <begin position="97"/>
        <end position="119"/>
    </location>
</feature>
<organism evidence="3 4">
    <name type="scientific">Channa argus</name>
    <name type="common">Northern snakehead</name>
    <name type="synonym">Ophicephalus argus</name>
    <dbReference type="NCBI Taxonomy" id="215402"/>
    <lineage>
        <taxon>Eukaryota</taxon>
        <taxon>Metazoa</taxon>
        <taxon>Chordata</taxon>
        <taxon>Craniata</taxon>
        <taxon>Vertebrata</taxon>
        <taxon>Euteleostomi</taxon>
        <taxon>Actinopterygii</taxon>
        <taxon>Neopterygii</taxon>
        <taxon>Teleostei</taxon>
        <taxon>Neoteleostei</taxon>
        <taxon>Acanthomorphata</taxon>
        <taxon>Anabantaria</taxon>
        <taxon>Anabantiformes</taxon>
        <taxon>Channoidei</taxon>
        <taxon>Channidae</taxon>
        <taxon>Channa</taxon>
    </lineage>
</organism>
<proteinExistence type="predicted"/>
<keyword evidence="2" id="KW-0472">Membrane</keyword>
<reference evidence="3 4" key="1">
    <citation type="submission" date="2019-02" db="EMBL/GenBank/DDBJ databases">
        <title>Opniocepnalus argus genome.</title>
        <authorList>
            <person name="Zhou C."/>
            <person name="Xiao S."/>
        </authorList>
    </citation>
    <scope>NUCLEOTIDE SEQUENCE [LARGE SCALE GENOMIC DNA]</scope>
    <source>
        <strain evidence="3">OARG1902GOOAL</strain>
        <tissue evidence="3">Muscle</tissue>
    </source>
</reference>
<dbReference type="InterPro" id="IPR054138">
    <property type="entry name" value="TUNAR"/>
</dbReference>
<protein>
    <submittedName>
        <fullName evidence="3">Uncharacterized protein</fullName>
    </submittedName>
</protein>
<accession>A0A6G1PS85</accession>
<dbReference type="AlphaFoldDB" id="A0A6G1PS85"/>
<sequence length="122" mass="13252">MLSQPDKLTTCESLRKDATDDSKGYQQCLALTIPVNSGTSRIEPEVVFCVLSEFGGGEMESAMSTESRTNSGKRHSREAAESDTYDSAQCKVDPDHMFGVVGIVGTILNLLVVVLVYIYTPI</sequence>
<evidence type="ECO:0000313" key="4">
    <source>
        <dbReference type="Proteomes" id="UP000503349"/>
    </source>
</evidence>
<gene>
    <name evidence="3" type="ORF">EXN66_Car008532</name>
</gene>
<dbReference type="Pfam" id="PF21954">
    <property type="entry name" value="TUNAR"/>
    <property type="match status" value="1"/>
</dbReference>
<feature type="region of interest" description="Disordered" evidence="1">
    <location>
        <begin position="59"/>
        <end position="86"/>
    </location>
</feature>
<keyword evidence="2" id="KW-0812">Transmembrane</keyword>
<keyword evidence="4" id="KW-1185">Reference proteome</keyword>
<reference evidence="4" key="2">
    <citation type="submission" date="2019-02" db="EMBL/GenBank/DDBJ databases">
        <title>Opniocepnalus argus Var Kimnra genome.</title>
        <authorList>
            <person name="Zhou C."/>
            <person name="Xiao S."/>
        </authorList>
    </citation>
    <scope>NUCLEOTIDE SEQUENCE [LARGE SCALE GENOMIC DNA]</scope>
</reference>
<evidence type="ECO:0000313" key="3">
    <source>
        <dbReference type="EMBL" id="KAF3692856.1"/>
    </source>
</evidence>
<evidence type="ECO:0000256" key="1">
    <source>
        <dbReference type="SAM" id="MobiDB-lite"/>
    </source>
</evidence>
<dbReference type="EMBL" id="CM015719">
    <property type="protein sequence ID" value="KAF3692856.1"/>
    <property type="molecule type" value="Genomic_DNA"/>
</dbReference>
<keyword evidence="2" id="KW-1133">Transmembrane helix</keyword>
<name>A0A6G1PS85_CHAAH</name>
<evidence type="ECO:0000256" key="2">
    <source>
        <dbReference type="SAM" id="Phobius"/>
    </source>
</evidence>
<dbReference type="Proteomes" id="UP000503349">
    <property type="component" value="Chromosome 8"/>
</dbReference>